<dbReference type="AlphaFoldDB" id="A0A4R9LZL1"/>
<dbReference type="OrthoDB" id="335130at2"/>
<comment type="caution">
    <text evidence="2">The sequence shown here is derived from an EMBL/GenBank/DDBJ whole genome shotgun (WGS) entry which is preliminary data.</text>
</comment>
<evidence type="ECO:0000256" key="1">
    <source>
        <dbReference type="SAM" id="SignalP"/>
    </source>
</evidence>
<proteinExistence type="predicted"/>
<accession>A0A4R9LZL1</accession>
<dbReference type="Proteomes" id="UP000298058">
    <property type="component" value="Unassembled WGS sequence"/>
</dbReference>
<name>A0A4R9LZL1_9LEPT</name>
<protein>
    <submittedName>
        <fullName evidence="2">Uncharacterized protein</fullName>
    </submittedName>
</protein>
<keyword evidence="3" id="KW-1185">Reference proteome</keyword>
<gene>
    <name evidence="2" type="ORF">EHS15_16330</name>
</gene>
<evidence type="ECO:0000313" key="2">
    <source>
        <dbReference type="EMBL" id="TGN17600.1"/>
    </source>
</evidence>
<evidence type="ECO:0000313" key="3">
    <source>
        <dbReference type="Proteomes" id="UP000298058"/>
    </source>
</evidence>
<sequence length="284" mass="32830">MKKLFTLISFALLFGTVSAQEQGTPANTDAQGTQKKDIQDLYPLSIYDTRIRLKSVNFVKRHADTGKGEILDVQVELESRVPEDNTYSIYVLAGYEGNQVNEAERRLVPYPAWRKNDPKKEAKTLYFTNVMPTPVTALEVWGQETLNKKKAEVEKLHWQGFEAEYPEPTFTETVDYLCKNNAKALGFTLYGETGPTQDKVVQYNYVAQTPEEKKKQVHDTLPKHTYTIYNNKYQTLVTSHHYSQYRPNFLSFNKIAVLVFDPKKQTNSLLFRKFYDISDLKLSR</sequence>
<keyword evidence="1" id="KW-0732">Signal</keyword>
<feature type="chain" id="PRO_5020198549" evidence="1">
    <location>
        <begin position="20"/>
        <end position="284"/>
    </location>
</feature>
<dbReference type="EMBL" id="RQHW01000065">
    <property type="protein sequence ID" value="TGN17600.1"/>
    <property type="molecule type" value="Genomic_DNA"/>
</dbReference>
<dbReference type="RefSeq" id="WP_135761658.1">
    <property type="nucleotide sequence ID" value="NZ_RQHW01000065.1"/>
</dbReference>
<reference evidence="2" key="1">
    <citation type="journal article" date="2019" name="PLoS Negl. Trop. Dis.">
        <title>Revisiting the worldwide diversity of Leptospira species in the environment.</title>
        <authorList>
            <person name="Vincent A.T."/>
            <person name="Schiettekatte O."/>
            <person name="Bourhy P."/>
            <person name="Veyrier F.J."/>
            <person name="Picardeau M."/>
        </authorList>
    </citation>
    <scope>NUCLEOTIDE SEQUENCE [LARGE SCALE GENOMIC DNA]</scope>
    <source>
        <strain evidence="2">201300427</strain>
    </source>
</reference>
<feature type="signal peptide" evidence="1">
    <location>
        <begin position="1"/>
        <end position="19"/>
    </location>
</feature>
<organism evidence="2 3">
    <name type="scientific">Leptospira idonii</name>
    <dbReference type="NCBI Taxonomy" id="1193500"/>
    <lineage>
        <taxon>Bacteria</taxon>
        <taxon>Pseudomonadati</taxon>
        <taxon>Spirochaetota</taxon>
        <taxon>Spirochaetia</taxon>
        <taxon>Leptospirales</taxon>
        <taxon>Leptospiraceae</taxon>
        <taxon>Leptospira</taxon>
    </lineage>
</organism>